<dbReference type="Gene3D" id="3.40.50.10380">
    <property type="entry name" value="Malic enzyme, N-terminal domain"/>
    <property type="match status" value="1"/>
</dbReference>
<dbReference type="PRINTS" id="PR00072">
    <property type="entry name" value="MALOXRDTASE"/>
</dbReference>
<feature type="domain" description="Malic enzyme NAD-binding" evidence="4">
    <location>
        <begin position="237"/>
        <end position="459"/>
    </location>
</feature>
<sequence>MAATSPGYSITVRAHMKKGSGGAADIASAVSAAGGSLTALDVSGSTATELVVDVSCDAIDGAHADRICEAISVLPGVAIHKVSDRTFLLHLGGKIEVTPKVPLKHRDDLSRAYTPGVARVCRAIAENPDDVRRLTIKRNTVAVVTDGSAVLGLGNIGPAAALPVMEGKAALFKQFAGVDAWPVCIESQDVDTIVEIVRNLSSVYGGINLEDIAAPRCFEIERRLRDLLDIPVFHDDQHGTAIVVLAALTNALRIVGKSPGKVRVVLSGVGAAGHAIVRLLRTQGFEDIVACGRRGVLRPEDAGADEFRRWIVEHTNPRAVRGSLVDALRGADVFIGVSAPHLLTGEHVATMAPDAIVFALANPVPEVDPFAAAQHAAIVATGRSDFPNQINNVLAFPGFFRGLLDSGSREVTDGAMLAAATAIADCVHADQIAAEFIVPSVFDPQVAPAVAEAVRKASGQA</sequence>
<dbReference type="PIRSF" id="PIRSF000106">
    <property type="entry name" value="ME"/>
    <property type="match status" value="1"/>
</dbReference>
<protein>
    <submittedName>
        <fullName evidence="6">NAD-dependent malic enzyme</fullName>
    </submittedName>
</protein>
<keyword evidence="3" id="KW-0479">Metal-binding</keyword>
<dbReference type="SMART" id="SM01274">
    <property type="entry name" value="malic"/>
    <property type="match status" value="1"/>
</dbReference>
<proteinExistence type="inferred from homology"/>
<evidence type="ECO:0000256" key="3">
    <source>
        <dbReference type="RuleBase" id="RU003427"/>
    </source>
</evidence>
<dbReference type="PANTHER" id="PTHR43237:SF4">
    <property type="entry name" value="NADP-DEPENDENT MALIC ENZYME"/>
    <property type="match status" value="1"/>
</dbReference>
<accession>A0ABP9N693</accession>
<dbReference type="CDD" id="cd05311">
    <property type="entry name" value="NAD_bind_2_malic_enz"/>
    <property type="match status" value="1"/>
</dbReference>
<keyword evidence="7" id="KW-1185">Reference proteome</keyword>
<dbReference type="InterPro" id="IPR037062">
    <property type="entry name" value="Malic_N_dom_sf"/>
</dbReference>
<evidence type="ECO:0000259" key="5">
    <source>
        <dbReference type="SMART" id="SM01274"/>
    </source>
</evidence>
<dbReference type="SUPFAM" id="SSF53223">
    <property type="entry name" value="Aminoacid dehydrogenase-like, N-terminal domain"/>
    <property type="match status" value="1"/>
</dbReference>
<dbReference type="SMART" id="SM00919">
    <property type="entry name" value="Malic_M"/>
    <property type="match status" value="1"/>
</dbReference>
<dbReference type="SUPFAM" id="SSF51735">
    <property type="entry name" value="NAD(P)-binding Rossmann-fold domains"/>
    <property type="match status" value="1"/>
</dbReference>
<gene>
    <name evidence="6" type="ORF">GCM10023320_00170</name>
</gene>
<dbReference type="InterPro" id="IPR012302">
    <property type="entry name" value="Malic_NAD-bd"/>
</dbReference>
<dbReference type="RefSeq" id="WP_345602331.1">
    <property type="nucleotide sequence ID" value="NZ_BAABJO010000001.1"/>
</dbReference>
<dbReference type="InterPro" id="IPR046346">
    <property type="entry name" value="Aminoacid_DH-like_N_sf"/>
</dbReference>
<dbReference type="Pfam" id="PF00390">
    <property type="entry name" value="malic"/>
    <property type="match status" value="1"/>
</dbReference>
<dbReference type="PANTHER" id="PTHR43237">
    <property type="entry name" value="NADP-DEPENDENT MALIC ENZYME"/>
    <property type="match status" value="1"/>
</dbReference>
<dbReference type="Proteomes" id="UP001500804">
    <property type="component" value="Unassembled WGS sequence"/>
</dbReference>
<evidence type="ECO:0000313" key="7">
    <source>
        <dbReference type="Proteomes" id="UP001500804"/>
    </source>
</evidence>
<comment type="similarity">
    <text evidence="1 3">Belongs to the malic enzymes family.</text>
</comment>
<dbReference type="EMBL" id="BAABJO010000001">
    <property type="protein sequence ID" value="GAA5109531.1"/>
    <property type="molecule type" value="Genomic_DNA"/>
</dbReference>
<organism evidence="6 7">
    <name type="scientific">Pseudonocardia adelaidensis</name>
    <dbReference type="NCBI Taxonomy" id="648754"/>
    <lineage>
        <taxon>Bacteria</taxon>
        <taxon>Bacillati</taxon>
        <taxon>Actinomycetota</taxon>
        <taxon>Actinomycetes</taxon>
        <taxon>Pseudonocardiales</taxon>
        <taxon>Pseudonocardiaceae</taxon>
        <taxon>Pseudonocardia</taxon>
    </lineage>
</organism>
<evidence type="ECO:0000256" key="2">
    <source>
        <dbReference type="ARBA" id="ARBA00023002"/>
    </source>
</evidence>
<dbReference type="Gene3D" id="3.40.50.720">
    <property type="entry name" value="NAD(P)-binding Rossmann-like Domain"/>
    <property type="match status" value="1"/>
</dbReference>
<dbReference type="InterPro" id="IPR051674">
    <property type="entry name" value="Malate_Decarboxylase"/>
</dbReference>
<evidence type="ECO:0000313" key="6">
    <source>
        <dbReference type="EMBL" id="GAA5109531.1"/>
    </source>
</evidence>
<dbReference type="Pfam" id="PF03949">
    <property type="entry name" value="Malic_M"/>
    <property type="match status" value="1"/>
</dbReference>
<dbReference type="InterPro" id="IPR045213">
    <property type="entry name" value="Malic_NAD-bd_bact_type"/>
</dbReference>
<reference evidence="7" key="1">
    <citation type="journal article" date="2019" name="Int. J. Syst. Evol. Microbiol.">
        <title>The Global Catalogue of Microorganisms (GCM) 10K type strain sequencing project: providing services to taxonomists for standard genome sequencing and annotation.</title>
        <authorList>
            <consortium name="The Broad Institute Genomics Platform"/>
            <consortium name="The Broad Institute Genome Sequencing Center for Infectious Disease"/>
            <person name="Wu L."/>
            <person name="Ma J."/>
        </authorList>
    </citation>
    <scope>NUCLEOTIDE SEQUENCE [LARGE SCALE GENOMIC DNA]</scope>
    <source>
        <strain evidence="7">JCM 18302</strain>
    </source>
</reference>
<feature type="domain" description="Malic enzyme N-terminal" evidence="5">
    <location>
        <begin position="92"/>
        <end position="225"/>
    </location>
</feature>
<name>A0ABP9N693_9PSEU</name>
<evidence type="ECO:0000256" key="1">
    <source>
        <dbReference type="ARBA" id="ARBA00008785"/>
    </source>
</evidence>
<dbReference type="InterPro" id="IPR036291">
    <property type="entry name" value="NAD(P)-bd_dom_sf"/>
</dbReference>
<keyword evidence="2" id="KW-0560">Oxidoreductase</keyword>
<evidence type="ECO:0000259" key="4">
    <source>
        <dbReference type="SMART" id="SM00919"/>
    </source>
</evidence>
<comment type="caution">
    <text evidence="6">The sequence shown here is derived from an EMBL/GenBank/DDBJ whole genome shotgun (WGS) entry which is preliminary data.</text>
</comment>
<dbReference type="InterPro" id="IPR012301">
    <property type="entry name" value="Malic_N_dom"/>
</dbReference>
<dbReference type="InterPro" id="IPR001891">
    <property type="entry name" value="Malic_OxRdtase"/>
</dbReference>